<name>A0A1M5N7X1_9FIRM</name>
<dbReference type="InterPro" id="IPR000550">
    <property type="entry name" value="Hppk"/>
</dbReference>
<evidence type="ECO:0000256" key="8">
    <source>
        <dbReference type="ARBA" id="ARBA00022909"/>
    </source>
</evidence>
<dbReference type="GO" id="GO:0016301">
    <property type="term" value="F:kinase activity"/>
    <property type="evidence" value="ECO:0007669"/>
    <property type="project" value="UniProtKB-KW"/>
</dbReference>
<keyword evidence="5" id="KW-0547">Nucleotide-binding</keyword>
<dbReference type="EC" id="2.7.6.3" evidence="3"/>
<comment type="pathway">
    <text evidence="2">Cofactor biosynthesis; tetrahydrofolate biosynthesis; 2-amino-4-hydroxy-6-hydroxymethyl-7,8-dihydropteridine diphosphate from 7,8-dihydroneopterin triphosphate: step 4/4.</text>
</comment>
<keyword evidence="7" id="KW-0067">ATP-binding</keyword>
<evidence type="ECO:0000256" key="7">
    <source>
        <dbReference type="ARBA" id="ARBA00022840"/>
    </source>
</evidence>
<evidence type="ECO:0000313" key="10">
    <source>
        <dbReference type="EMBL" id="SHG85716.1"/>
    </source>
</evidence>
<evidence type="ECO:0000313" key="11">
    <source>
        <dbReference type="Proteomes" id="UP000243255"/>
    </source>
</evidence>
<dbReference type="PANTHER" id="PTHR43071">
    <property type="entry name" value="2-AMINO-4-HYDROXY-6-HYDROXYMETHYLDIHYDROPTERIDINE PYROPHOSPHOKINASE"/>
    <property type="match status" value="1"/>
</dbReference>
<dbReference type="AlphaFoldDB" id="A0A1M5N7X1"/>
<sequence length="168" mass="19709">MNRAYLGLGTNIGDRLGYLKQACDILRESNNINIIKESKIYETKAWGYKNQDDFLNMCVEIQTNLSPEDLLNFCQGIEEKLNRKRIIRWGPRTIDVDILFFNDLQLKSEKLLIPHPRITERAFVLIPLMDLNKELAIKDKSIKEHLNLLTNEEKQEVKEYLGYDKQPI</sequence>
<evidence type="ECO:0000256" key="1">
    <source>
        <dbReference type="ARBA" id="ARBA00000198"/>
    </source>
</evidence>
<proteinExistence type="predicted"/>
<keyword evidence="4" id="KW-0808">Transferase</keyword>
<dbReference type="GO" id="GO:0003848">
    <property type="term" value="F:2-amino-4-hydroxy-6-hydroxymethyldihydropteridine diphosphokinase activity"/>
    <property type="evidence" value="ECO:0007669"/>
    <property type="project" value="UniProtKB-EC"/>
</dbReference>
<accession>A0A1M5N7X1</accession>
<dbReference type="PROSITE" id="PS00794">
    <property type="entry name" value="HPPK"/>
    <property type="match status" value="1"/>
</dbReference>
<evidence type="ECO:0000256" key="4">
    <source>
        <dbReference type="ARBA" id="ARBA00022679"/>
    </source>
</evidence>
<dbReference type="GO" id="GO:0046654">
    <property type="term" value="P:tetrahydrofolate biosynthetic process"/>
    <property type="evidence" value="ECO:0007669"/>
    <property type="project" value="UniProtKB-UniPathway"/>
</dbReference>
<evidence type="ECO:0000256" key="3">
    <source>
        <dbReference type="ARBA" id="ARBA00013253"/>
    </source>
</evidence>
<keyword evidence="11" id="KW-1185">Reference proteome</keyword>
<dbReference type="CDD" id="cd00483">
    <property type="entry name" value="HPPK"/>
    <property type="match status" value="1"/>
</dbReference>
<feature type="domain" description="7,8-dihydro-6-hydroxymethylpterin-pyrophosphokinase" evidence="9">
    <location>
        <begin position="88"/>
        <end position="99"/>
    </location>
</feature>
<protein>
    <recommendedName>
        <fullName evidence="3">2-amino-4-hydroxy-6-hydroxymethyldihydropteridine diphosphokinase</fullName>
        <ecNumber evidence="3">2.7.6.3</ecNumber>
    </recommendedName>
</protein>
<comment type="catalytic activity">
    <reaction evidence="1">
        <text>6-hydroxymethyl-7,8-dihydropterin + ATP = (7,8-dihydropterin-6-yl)methyl diphosphate + AMP + H(+)</text>
        <dbReference type="Rhea" id="RHEA:11412"/>
        <dbReference type="ChEBI" id="CHEBI:15378"/>
        <dbReference type="ChEBI" id="CHEBI:30616"/>
        <dbReference type="ChEBI" id="CHEBI:44841"/>
        <dbReference type="ChEBI" id="CHEBI:72950"/>
        <dbReference type="ChEBI" id="CHEBI:456215"/>
        <dbReference type="EC" id="2.7.6.3"/>
    </reaction>
</comment>
<organism evidence="10 11">
    <name type="scientific">Asaccharospora irregularis DSM 2635</name>
    <dbReference type="NCBI Taxonomy" id="1121321"/>
    <lineage>
        <taxon>Bacteria</taxon>
        <taxon>Bacillati</taxon>
        <taxon>Bacillota</taxon>
        <taxon>Clostridia</taxon>
        <taxon>Peptostreptococcales</taxon>
        <taxon>Peptostreptococcaceae</taxon>
        <taxon>Asaccharospora</taxon>
    </lineage>
</organism>
<reference evidence="11" key="1">
    <citation type="submission" date="2016-11" db="EMBL/GenBank/DDBJ databases">
        <authorList>
            <person name="Varghese N."/>
            <person name="Submissions S."/>
        </authorList>
    </citation>
    <scope>NUCLEOTIDE SEQUENCE [LARGE SCALE GENOMIC DNA]</scope>
    <source>
        <strain evidence="11">DSM 2635</strain>
    </source>
</reference>
<keyword evidence="6 10" id="KW-0418">Kinase</keyword>
<dbReference type="Pfam" id="PF01288">
    <property type="entry name" value="HPPK"/>
    <property type="match status" value="1"/>
</dbReference>
<evidence type="ECO:0000256" key="5">
    <source>
        <dbReference type="ARBA" id="ARBA00022741"/>
    </source>
</evidence>
<gene>
    <name evidence="10" type="ORF">SAMN04488530_10945</name>
</gene>
<dbReference type="STRING" id="1121321.SAMN04488530_10945"/>
<evidence type="ECO:0000256" key="6">
    <source>
        <dbReference type="ARBA" id="ARBA00022777"/>
    </source>
</evidence>
<dbReference type="Gene3D" id="3.30.70.560">
    <property type="entry name" value="7,8-Dihydro-6-hydroxymethylpterin-pyrophosphokinase HPPK"/>
    <property type="match status" value="1"/>
</dbReference>
<dbReference type="OrthoDB" id="9808041at2"/>
<dbReference type="InterPro" id="IPR035907">
    <property type="entry name" value="Hppk_sf"/>
</dbReference>
<dbReference type="SUPFAM" id="SSF55083">
    <property type="entry name" value="6-hydroxymethyl-7,8-dihydropterin pyrophosphokinase, HPPK"/>
    <property type="match status" value="1"/>
</dbReference>
<dbReference type="EMBL" id="FQWX01000009">
    <property type="protein sequence ID" value="SHG85716.1"/>
    <property type="molecule type" value="Genomic_DNA"/>
</dbReference>
<evidence type="ECO:0000259" key="9">
    <source>
        <dbReference type="PROSITE" id="PS00794"/>
    </source>
</evidence>
<dbReference type="GO" id="GO:0005524">
    <property type="term" value="F:ATP binding"/>
    <property type="evidence" value="ECO:0007669"/>
    <property type="project" value="UniProtKB-KW"/>
</dbReference>
<dbReference type="GO" id="GO:0046656">
    <property type="term" value="P:folic acid biosynthetic process"/>
    <property type="evidence" value="ECO:0007669"/>
    <property type="project" value="UniProtKB-KW"/>
</dbReference>
<dbReference type="PANTHER" id="PTHR43071:SF1">
    <property type="entry name" value="2-AMINO-4-HYDROXY-6-HYDROXYMETHYLDIHYDROPTERIDINE PYROPHOSPHOKINASE"/>
    <property type="match status" value="1"/>
</dbReference>
<dbReference type="NCBIfam" id="TIGR01498">
    <property type="entry name" value="folK"/>
    <property type="match status" value="1"/>
</dbReference>
<keyword evidence="8" id="KW-0289">Folate biosynthesis</keyword>
<evidence type="ECO:0000256" key="2">
    <source>
        <dbReference type="ARBA" id="ARBA00005051"/>
    </source>
</evidence>
<dbReference type="Proteomes" id="UP000243255">
    <property type="component" value="Unassembled WGS sequence"/>
</dbReference>
<dbReference type="RefSeq" id="WP_073125169.1">
    <property type="nucleotide sequence ID" value="NZ_BAABCH010000102.1"/>
</dbReference>
<dbReference type="UniPathway" id="UPA00077">
    <property type="reaction ID" value="UER00155"/>
</dbReference>